<dbReference type="Proteomes" id="UP000674234">
    <property type="component" value="Unassembled WGS sequence"/>
</dbReference>
<dbReference type="InterPro" id="IPR049046">
    <property type="entry name" value="Beta-AFase-like_GH127_middle"/>
</dbReference>
<feature type="domain" description="Non-reducing end beta-L-arabinofuranosidase-like GH127 catalytic" evidence="2">
    <location>
        <begin position="46"/>
        <end position="426"/>
    </location>
</feature>
<dbReference type="EMBL" id="JAFCNB010000032">
    <property type="protein sequence ID" value="MBP2708388.1"/>
    <property type="molecule type" value="Genomic_DNA"/>
</dbReference>
<dbReference type="Pfam" id="PF20736">
    <property type="entry name" value="Glyco_hydro127M"/>
    <property type="match status" value="1"/>
</dbReference>
<dbReference type="InterPro" id="IPR008928">
    <property type="entry name" value="6-hairpin_glycosidase_sf"/>
</dbReference>
<evidence type="ECO:0000256" key="1">
    <source>
        <dbReference type="SAM" id="MobiDB-lite"/>
    </source>
</evidence>
<feature type="domain" description="Non-reducing end beta-L-arabinofuranosidase-like GH127 middle" evidence="3">
    <location>
        <begin position="437"/>
        <end position="534"/>
    </location>
</feature>
<dbReference type="GO" id="GO:0016787">
    <property type="term" value="F:hydrolase activity"/>
    <property type="evidence" value="ECO:0007669"/>
    <property type="project" value="UniProtKB-KW"/>
</dbReference>
<dbReference type="AlphaFoldDB" id="A0A941ANI5"/>
<dbReference type="SUPFAM" id="SSF48208">
    <property type="entry name" value="Six-hairpin glycosidases"/>
    <property type="match status" value="1"/>
</dbReference>
<feature type="region of interest" description="Disordered" evidence="1">
    <location>
        <begin position="1"/>
        <end position="25"/>
    </location>
</feature>
<keyword evidence="6" id="KW-1185">Reference proteome</keyword>
<accession>A0A941ANI5</accession>
<keyword evidence="5" id="KW-0378">Hydrolase</keyword>
<evidence type="ECO:0000313" key="5">
    <source>
        <dbReference type="EMBL" id="MBP2708388.1"/>
    </source>
</evidence>
<reference evidence="5" key="1">
    <citation type="submission" date="2021-02" db="EMBL/GenBank/DDBJ databases">
        <title>Draft genome sequence of Microbispora sp. RL4-1S isolated from rice leaves in Thailand.</title>
        <authorList>
            <person name="Muangham S."/>
            <person name="Duangmal K."/>
        </authorList>
    </citation>
    <scope>NUCLEOTIDE SEQUENCE</scope>
    <source>
        <strain evidence="5">RL4-1S</strain>
    </source>
</reference>
<dbReference type="InterPro" id="IPR049174">
    <property type="entry name" value="Beta-AFase-like"/>
</dbReference>
<evidence type="ECO:0000259" key="3">
    <source>
        <dbReference type="Pfam" id="PF20736"/>
    </source>
</evidence>
<proteinExistence type="predicted"/>
<dbReference type="InterPro" id="IPR049049">
    <property type="entry name" value="Beta-AFase-like_GH127_C"/>
</dbReference>
<evidence type="ECO:0000313" key="6">
    <source>
        <dbReference type="Proteomes" id="UP000674234"/>
    </source>
</evidence>
<dbReference type="InterPro" id="IPR012878">
    <property type="entry name" value="Beta-AFase-like_GH127_cat"/>
</dbReference>
<dbReference type="PANTHER" id="PTHR43465">
    <property type="entry name" value="DUF1680 DOMAIN PROTEIN (AFU_ORTHOLOGUE AFUA_1G08910)"/>
    <property type="match status" value="1"/>
</dbReference>
<dbReference type="RefSeq" id="WP_210159653.1">
    <property type="nucleotide sequence ID" value="NZ_JAFCNB010000032.1"/>
</dbReference>
<protein>
    <submittedName>
        <fullName evidence="5">Glycoside hydrolase family 127 protein</fullName>
    </submittedName>
</protein>
<dbReference type="PANTHER" id="PTHR43465:SF2">
    <property type="entry name" value="DUF1680 DOMAIN PROTEIN (AFU_ORTHOLOGUE AFUA_1G08910)"/>
    <property type="match status" value="1"/>
</dbReference>
<gene>
    <name evidence="5" type="ORF">JOL79_31880</name>
</gene>
<sequence>MTEHKLSDTLAAPGARTDVGPAVPAPGAVGALRPLGLDQARLRPDGLLGRWRRRNAEDTLPHCVDNLHSQGNIGNLAAAAGESDQEFAGMWFADSDVYKTLEAALWELATSPADAGLKDFVDTTTALLARAQQADGYLNSHFTIAAPEKRWLKPDWSHELYCAGHLIQAAVAAGRTGGSPELVAVARRFADLIVERFGPEGVEEVCGHPEIETALAELYRLTGHRPYLDLARRFLDLRGRGLLGPGRFGPVYYQDHVPVRDATEVAGHSVRQLYLLAGMVDVGVETGDRTLLDAAERLWEDVFHTKTYVTGAHGSRHRDEAYGDPYELPPDRAYGETCAAIASFQWNWRLLLATGRARYADEMERALYNAIAPALSADGRHFFYSNPLQLRTGHAGSGEEAAARRLPWYSCACCPPNIARLMASLPGYVATADAGGLQIHLYGDASLDTGVAGRPVRVEMRTDYPWQGRVELTVEDEGGRDEDPWTLALRVPAWCDTYAVSVGGETVDVPVQDGYVRLTRVWAPGTTLVLDLAMPVRRLSAHPRVDAVRGCVALARGPVVYCLEQADLPPGVVLEDVWLDPAAPVEAAHRDDPAGIPVVLTAGGRLAGSGDALYTALDESGPGRETGAPLALTAVPYFLWGNRSEGPMRVWIPLAATG</sequence>
<dbReference type="GO" id="GO:0005975">
    <property type="term" value="P:carbohydrate metabolic process"/>
    <property type="evidence" value="ECO:0007669"/>
    <property type="project" value="InterPro"/>
</dbReference>
<evidence type="ECO:0000259" key="2">
    <source>
        <dbReference type="Pfam" id="PF07944"/>
    </source>
</evidence>
<feature type="domain" description="Non-reducing end beta-L-arabinofuranosidase-like GH127 C-terminal" evidence="4">
    <location>
        <begin position="536"/>
        <end position="653"/>
    </location>
</feature>
<comment type="caution">
    <text evidence="5">The sequence shown here is derived from an EMBL/GenBank/DDBJ whole genome shotgun (WGS) entry which is preliminary data.</text>
</comment>
<evidence type="ECO:0000259" key="4">
    <source>
        <dbReference type="Pfam" id="PF20737"/>
    </source>
</evidence>
<organism evidence="5 6">
    <name type="scientific">Microbispora oryzae</name>
    <dbReference type="NCBI Taxonomy" id="2806554"/>
    <lineage>
        <taxon>Bacteria</taxon>
        <taxon>Bacillati</taxon>
        <taxon>Actinomycetota</taxon>
        <taxon>Actinomycetes</taxon>
        <taxon>Streptosporangiales</taxon>
        <taxon>Streptosporangiaceae</taxon>
        <taxon>Microbispora</taxon>
    </lineage>
</organism>
<name>A0A941ANI5_9ACTN</name>
<dbReference type="Pfam" id="PF20737">
    <property type="entry name" value="Glyco_hydro127C"/>
    <property type="match status" value="1"/>
</dbReference>
<dbReference type="Pfam" id="PF07944">
    <property type="entry name" value="Beta-AFase-like_GH127_cat"/>
    <property type="match status" value="1"/>
</dbReference>